<dbReference type="Pfam" id="PF07690">
    <property type="entry name" value="MFS_1"/>
    <property type="match status" value="1"/>
</dbReference>
<comment type="function">
    <text evidence="1">Resistance to tetracycline by an active tetracycline efflux. This is an energy-dependent process that decreases the accumulation of the antibiotic in whole cells. This protein functions as a metal-tetracycline/H(+) antiporter.</text>
</comment>
<evidence type="ECO:0000256" key="1">
    <source>
        <dbReference type="ARBA" id="ARBA00003279"/>
    </source>
</evidence>
<dbReference type="PROSITE" id="PS00216">
    <property type="entry name" value="SUGAR_TRANSPORT_1"/>
    <property type="match status" value="1"/>
</dbReference>
<keyword evidence="8 10" id="KW-1133">Transmembrane helix</keyword>
<feature type="transmembrane region" description="Helical" evidence="10">
    <location>
        <begin position="170"/>
        <end position="190"/>
    </location>
</feature>
<keyword evidence="6" id="KW-1003">Cell membrane</keyword>
<feature type="transmembrane region" description="Helical" evidence="10">
    <location>
        <begin position="140"/>
        <end position="158"/>
    </location>
</feature>
<feature type="transmembrane region" description="Helical" evidence="10">
    <location>
        <begin position="108"/>
        <end position="128"/>
    </location>
</feature>
<evidence type="ECO:0000256" key="4">
    <source>
        <dbReference type="ARBA" id="ARBA00007520"/>
    </source>
</evidence>
<dbReference type="RefSeq" id="WP_095595141.1">
    <property type="nucleotide sequence ID" value="NZ_BMKN01000002.1"/>
</dbReference>
<feature type="transmembrane region" description="Helical" evidence="10">
    <location>
        <begin position="310"/>
        <end position="327"/>
    </location>
</feature>
<feature type="transmembrane region" description="Helical" evidence="10">
    <location>
        <begin position="374"/>
        <end position="396"/>
    </location>
</feature>
<dbReference type="GO" id="GO:1990961">
    <property type="term" value="P:xenobiotic detoxification by transmembrane export across the plasma membrane"/>
    <property type="evidence" value="ECO:0007669"/>
    <property type="project" value="InterPro"/>
</dbReference>
<dbReference type="SUPFAM" id="SSF103473">
    <property type="entry name" value="MFS general substrate transporter"/>
    <property type="match status" value="1"/>
</dbReference>
<dbReference type="GO" id="GO:0005886">
    <property type="term" value="C:plasma membrane"/>
    <property type="evidence" value="ECO:0007669"/>
    <property type="project" value="UniProtKB-SubCell"/>
</dbReference>
<dbReference type="InterPro" id="IPR001958">
    <property type="entry name" value="Tet-R_TetA/multi-R_MdtG-like"/>
</dbReference>
<evidence type="ECO:0000256" key="2">
    <source>
        <dbReference type="ARBA" id="ARBA00004651"/>
    </source>
</evidence>
<gene>
    <name evidence="12" type="ORF">GCM10011517_16530</name>
</gene>
<feature type="transmembrane region" description="Helical" evidence="10">
    <location>
        <begin position="217"/>
        <end position="241"/>
    </location>
</feature>
<evidence type="ECO:0000256" key="6">
    <source>
        <dbReference type="ARBA" id="ARBA00022475"/>
    </source>
</evidence>
<protein>
    <recommendedName>
        <fullName evidence="10">Bcr/CflA family efflux transporter</fullName>
    </recommendedName>
</protein>
<evidence type="ECO:0000256" key="7">
    <source>
        <dbReference type="ARBA" id="ARBA00022692"/>
    </source>
</evidence>
<dbReference type="InterPro" id="IPR036259">
    <property type="entry name" value="MFS_trans_sf"/>
</dbReference>
<dbReference type="Proteomes" id="UP000606730">
    <property type="component" value="Unassembled WGS sequence"/>
</dbReference>
<accession>A0A917AFS1</accession>
<dbReference type="PANTHER" id="PTHR43124">
    <property type="entry name" value="PURINE EFFLUX PUMP PBUE"/>
    <property type="match status" value="1"/>
</dbReference>
<keyword evidence="13" id="KW-1185">Reference proteome</keyword>
<dbReference type="PANTHER" id="PTHR43124:SF3">
    <property type="entry name" value="CHLORAMPHENICOL EFFLUX PUMP RV0191"/>
    <property type="match status" value="1"/>
</dbReference>
<feature type="transmembrane region" description="Helical" evidence="10">
    <location>
        <begin position="83"/>
        <end position="102"/>
    </location>
</feature>
<dbReference type="InterPro" id="IPR011701">
    <property type="entry name" value="MFS"/>
</dbReference>
<comment type="caution">
    <text evidence="12">The sequence shown here is derived from an EMBL/GenBank/DDBJ whole genome shotgun (WGS) entry which is preliminary data.</text>
</comment>
<dbReference type="Gene3D" id="1.20.1720.10">
    <property type="entry name" value="Multidrug resistance protein D"/>
    <property type="match status" value="1"/>
</dbReference>
<comment type="similarity">
    <text evidence="4">Belongs to the major facilitator superfamily. TCR/Tet family.</text>
</comment>
<keyword evidence="5 10" id="KW-0813">Transport</keyword>
<dbReference type="InterPro" id="IPR020846">
    <property type="entry name" value="MFS_dom"/>
</dbReference>
<dbReference type="AlphaFoldDB" id="A0A917AFS1"/>
<keyword evidence="9 10" id="KW-0472">Membrane</keyword>
<feature type="transmembrane region" description="Helical" evidence="10">
    <location>
        <begin position="348"/>
        <end position="368"/>
    </location>
</feature>
<dbReference type="InterPro" id="IPR004812">
    <property type="entry name" value="Efflux_drug-R_Bcr/CmlA"/>
</dbReference>
<dbReference type="CDD" id="cd17320">
    <property type="entry name" value="MFS_MdfA_MDR_like"/>
    <property type="match status" value="1"/>
</dbReference>
<evidence type="ECO:0000256" key="3">
    <source>
        <dbReference type="ARBA" id="ARBA00006236"/>
    </source>
</evidence>
<evidence type="ECO:0000313" key="12">
    <source>
        <dbReference type="EMBL" id="GGE49433.1"/>
    </source>
</evidence>
<reference evidence="12" key="1">
    <citation type="journal article" date="2014" name="Int. J. Syst. Evol. Microbiol.">
        <title>Complete genome sequence of Corynebacterium casei LMG S-19264T (=DSM 44701T), isolated from a smear-ripened cheese.</title>
        <authorList>
            <consortium name="US DOE Joint Genome Institute (JGI-PGF)"/>
            <person name="Walter F."/>
            <person name="Albersmeier A."/>
            <person name="Kalinowski J."/>
            <person name="Ruckert C."/>
        </authorList>
    </citation>
    <scope>NUCLEOTIDE SEQUENCE</scope>
    <source>
        <strain evidence="12">CGMCC 1.16012</strain>
    </source>
</reference>
<keyword evidence="10" id="KW-0997">Cell inner membrane</keyword>
<feature type="transmembrane region" description="Helical" evidence="10">
    <location>
        <begin position="52"/>
        <end position="71"/>
    </location>
</feature>
<dbReference type="PRINTS" id="PR01035">
    <property type="entry name" value="TCRTETA"/>
</dbReference>
<dbReference type="InterPro" id="IPR005829">
    <property type="entry name" value="Sugar_transporter_CS"/>
</dbReference>
<comment type="subcellular location">
    <subcellularLocation>
        <location evidence="10">Cell inner membrane</location>
        <topology evidence="10">Multi-pass membrane protein</topology>
    </subcellularLocation>
    <subcellularLocation>
        <location evidence="2">Cell membrane</location>
        <topology evidence="2">Multi-pass membrane protein</topology>
    </subcellularLocation>
</comment>
<dbReference type="PROSITE" id="PS50850">
    <property type="entry name" value="MFS"/>
    <property type="match status" value="1"/>
</dbReference>
<name>A0A917AFS1_9RHOB</name>
<evidence type="ECO:0000256" key="10">
    <source>
        <dbReference type="RuleBase" id="RU365088"/>
    </source>
</evidence>
<keyword evidence="7 10" id="KW-0812">Transmembrane</keyword>
<feature type="domain" description="Major facilitator superfamily (MFS) profile" evidence="11">
    <location>
        <begin position="17"/>
        <end position="400"/>
    </location>
</feature>
<feature type="transmembrane region" description="Helical" evidence="10">
    <location>
        <begin position="253"/>
        <end position="271"/>
    </location>
</feature>
<dbReference type="NCBIfam" id="TIGR00710">
    <property type="entry name" value="efflux_Bcr_CflA"/>
    <property type="match status" value="1"/>
</dbReference>
<feature type="transmembrane region" description="Helical" evidence="10">
    <location>
        <begin position="21"/>
        <end position="40"/>
    </location>
</feature>
<proteinExistence type="inferred from homology"/>
<dbReference type="InterPro" id="IPR050189">
    <property type="entry name" value="MFS_Efflux_Transporters"/>
</dbReference>
<evidence type="ECO:0000256" key="5">
    <source>
        <dbReference type="ARBA" id="ARBA00022448"/>
    </source>
</evidence>
<feature type="transmembrane region" description="Helical" evidence="10">
    <location>
        <begin position="283"/>
        <end position="304"/>
    </location>
</feature>
<evidence type="ECO:0000256" key="9">
    <source>
        <dbReference type="ARBA" id="ARBA00023136"/>
    </source>
</evidence>
<comment type="similarity">
    <text evidence="3 10">Belongs to the major facilitator superfamily. Bcr/CmlA family.</text>
</comment>
<organism evidence="12 13">
    <name type="scientific">Actibacterium pelagium</name>
    <dbReference type="NCBI Taxonomy" id="2029103"/>
    <lineage>
        <taxon>Bacteria</taxon>
        <taxon>Pseudomonadati</taxon>
        <taxon>Pseudomonadota</taxon>
        <taxon>Alphaproteobacteria</taxon>
        <taxon>Rhodobacterales</taxon>
        <taxon>Roseobacteraceae</taxon>
        <taxon>Actibacterium</taxon>
    </lineage>
</organism>
<evidence type="ECO:0000313" key="13">
    <source>
        <dbReference type="Proteomes" id="UP000606730"/>
    </source>
</evidence>
<evidence type="ECO:0000256" key="8">
    <source>
        <dbReference type="ARBA" id="ARBA00022989"/>
    </source>
</evidence>
<reference evidence="12" key="2">
    <citation type="submission" date="2020-09" db="EMBL/GenBank/DDBJ databases">
        <authorList>
            <person name="Sun Q."/>
            <person name="Zhou Y."/>
        </authorList>
    </citation>
    <scope>NUCLEOTIDE SEQUENCE</scope>
    <source>
        <strain evidence="12">CGMCC 1.16012</strain>
    </source>
</reference>
<dbReference type="OrthoDB" id="9800416at2"/>
<dbReference type="GO" id="GO:0042910">
    <property type="term" value="F:xenobiotic transmembrane transporter activity"/>
    <property type="evidence" value="ECO:0007669"/>
    <property type="project" value="InterPro"/>
</dbReference>
<evidence type="ECO:0000259" key="11">
    <source>
        <dbReference type="PROSITE" id="PS50850"/>
    </source>
</evidence>
<sequence>MSTIVRSRFLDRTTPPHTLTLVLVAGLPALSMNMFLPSLPNMAEFYQSEYRVAQLSVSLYLWANAVLQIFLGPLSDRFGRRIILLISFALFGLASIGCALSTSIEMLLFFRTTQAVVATGIALSRAAVRDLYGREESASMIGYVTMGMSLAPMLSPMLGGFLGQHFGWQANFWAMLGFGVLVWVIIWLDFKETAQPSENSVIGQFREYPELLRSRRFWGYALAAAFSSGAFFAYVGGAPLVGAKVYGLEPAELGAYFGIPAAGYLVGNFLSGRYSIRLGINTMIITGSLLVVSGLSISLLLIALGSTHPLAFFGLTSFIGLGNGMVLPNANAGLLSVRPHLAGSASGLGGALMIGGGAALAALSGHLLEIGDGVLPLMAVMIGASVFGVFATLYVVRIDRLEGPVDPKHPPSTPHA</sequence>
<dbReference type="EMBL" id="BMKN01000002">
    <property type="protein sequence ID" value="GGE49433.1"/>
    <property type="molecule type" value="Genomic_DNA"/>
</dbReference>